<dbReference type="EMBL" id="PKPP01013971">
    <property type="protein sequence ID" value="PWA40213.1"/>
    <property type="molecule type" value="Genomic_DNA"/>
</dbReference>
<dbReference type="InterPro" id="IPR003959">
    <property type="entry name" value="ATPase_AAA_core"/>
</dbReference>
<dbReference type="GO" id="GO:0016887">
    <property type="term" value="F:ATP hydrolysis activity"/>
    <property type="evidence" value="ECO:0007669"/>
    <property type="project" value="InterPro"/>
</dbReference>
<evidence type="ECO:0000313" key="3">
    <source>
        <dbReference type="Proteomes" id="UP000245207"/>
    </source>
</evidence>
<proteinExistence type="predicted"/>
<dbReference type="GO" id="GO:0051301">
    <property type="term" value="P:cell division"/>
    <property type="evidence" value="ECO:0007669"/>
    <property type="project" value="UniProtKB-KW"/>
</dbReference>
<sequence length="83" mass="9152">MDITSECQANFITFRIAYNVKRSSQGNVIGTPPCVLNQLVNEMNDISTKKSVFITGATNVPEIIDHALLSLGRLDHCDERDDG</sequence>
<dbReference type="OrthoDB" id="1935652at2759"/>
<keyword evidence="3" id="KW-1185">Reference proteome</keyword>
<gene>
    <name evidence="2" type="ORF">CTI12_AA564890</name>
</gene>
<keyword evidence="2" id="KW-0132">Cell division</keyword>
<dbReference type="STRING" id="35608.A0A2U1KU11"/>
<evidence type="ECO:0000313" key="2">
    <source>
        <dbReference type="EMBL" id="PWA40213.1"/>
    </source>
</evidence>
<dbReference type="InterPro" id="IPR027417">
    <property type="entry name" value="P-loop_NTPase"/>
</dbReference>
<name>A0A2U1KU11_ARTAN</name>
<dbReference type="GO" id="GO:0005524">
    <property type="term" value="F:ATP binding"/>
    <property type="evidence" value="ECO:0007669"/>
    <property type="project" value="InterPro"/>
</dbReference>
<dbReference type="Proteomes" id="UP000245207">
    <property type="component" value="Unassembled WGS sequence"/>
</dbReference>
<evidence type="ECO:0000259" key="1">
    <source>
        <dbReference type="Pfam" id="PF00004"/>
    </source>
</evidence>
<dbReference type="AlphaFoldDB" id="A0A2U1KU11"/>
<dbReference type="Gene3D" id="3.40.50.300">
    <property type="entry name" value="P-loop containing nucleotide triphosphate hydrolases"/>
    <property type="match status" value="1"/>
</dbReference>
<protein>
    <submittedName>
        <fullName evidence="2">Cell division cycle 48-like protein</fullName>
    </submittedName>
</protein>
<accession>A0A2U1KU11</accession>
<dbReference type="Pfam" id="PF00004">
    <property type="entry name" value="AAA"/>
    <property type="match status" value="1"/>
</dbReference>
<organism evidence="2 3">
    <name type="scientific">Artemisia annua</name>
    <name type="common">Sweet wormwood</name>
    <dbReference type="NCBI Taxonomy" id="35608"/>
    <lineage>
        <taxon>Eukaryota</taxon>
        <taxon>Viridiplantae</taxon>
        <taxon>Streptophyta</taxon>
        <taxon>Embryophyta</taxon>
        <taxon>Tracheophyta</taxon>
        <taxon>Spermatophyta</taxon>
        <taxon>Magnoliopsida</taxon>
        <taxon>eudicotyledons</taxon>
        <taxon>Gunneridae</taxon>
        <taxon>Pentapetalae</taxon>
        <taxon>asterids</taxon>
        <taxon>campanulids</taxon>
        <taxon>Asterales</taxon>
        <taxon>Asteraceae</taxon>
        <taxon>Asteroideae</taxon>
        <taxon>Anthemideae</taxon>
        <taxon>Artemisiinae</taxon>
        <taxon>Artemisia</taxon>
    </lineage>
</organism>
<comment type="caution">
    <text evidence="2">The sequence shown here is derived from an EMBL/GenBank/DDBJ whole genome shotgun (WGS) entry which is preliminary data.</text>
</comment>
<feature type="domain" description="ATPase AAA-type core" evidence="1">
    <location>
        <begin position="35"/>
        <end position="76"/>
    </location>
</feature>
<reference evidence="2 3" key="1">
    <citation type="journal article" date="2018" name="Mol. Plant">
        <title>The genome of Artemisia annua provides insight into the evolution of Asteraceae family and artemisinin biosynthesis.</title>
        <authorList>
            <person name="Shen Q."/>
            <person name="Zhang L."/>
            <person name="Liao Z."/>
            <person name="Wang S."/>
            <person name="Yan T."/>
            <person name="Shi P."/>
            <person name="Liu M."/>
            <person name="Fu X."/>
            <person name="Pan Q."/>
            <person name="Wang Y."/>
            <person name="Lv Z."/>
            <person name="Lu X."/>
            <person name="Zhang F."/>
            <person name="Jiang W."/>
            <person name="Ma Y."/>
            <person name="Chen M."/>
            <person name="Hao X."/>
            <person name="Li L."/>
            <person name="Tang Y."/>
            <person name="Lv G."/>
            <person name="Zhou Y."/>
            <person name="Sun X."/>
            <person name="Brodelius P.E."/>
            <person name="Rose J.K.C."/>
            <person name="Tang K."/>
        </authorList>
    </citation>
    <scope>NUCLEOTIDE SEQUENCE [LARGE SCALE GENOMIC DNA]</scope>
    <source>
        <strain evidence="3">cv. Huhao1</strain>
        <tissue evidence="2">Leaf</tissue>
    </source>
</reference>
<keyword evidence="2" id="KW-0131">Cell cycle</keyword>